<name>A0AAW5QUI1_9HYPH</name>
<dbReference type="EMBL" id="JALIDZ010000001">
    <property type="protein sequence ID" value="MCT8970617.1"/>
    <property type="molecule type" value="Genomic_DNA"/>
</dbReference>
<keyword evidence="3" id="KW-1185">Reference proteome</keyword>
<dbReference type="Gene3D" id="1.10.260.40">
    <property type="entry name" value="lambda repressor-like DNA-binding domains"/>
    <property type="match status" value="1"/>
</dbReference>
<organism evidence="2 3">
    <name type="scientific">Microbaculum marinisediminis</name>
    <dbReference type="NCBI Taxonomy" id="2931392"/>
    <lineage>
        <taxon>Bacteria</taxon>
        <taxon>Pseudomonadati</taxon>
        <taxon>Pseudomonadota</taxon>
        <taxon>Alphaproteobacteria</taxon>
        <taxon>Hyphomicrobiales</taxon>
        <taxon>Tepidamorphaceae</taxon>
        <taxon>Microbaculum</taxon>
    </lineage>
</organism>
<gene>
    <name evidence="2" type="ORF">MUB46_01975</name>
</gene>
<dbReference type="AlphaFoldDB" id="A0AAW5QUI1"/>
<sequence length="62" mass="6878">MGGQKPLAAKIGTTQSQVWYWLTRSKKGVSAEFVIPIEEVTGIPRHELRPDIYPAPTVEVAE</sequence>
<evidence type="ECO:0000313" key="3">
    <source>
        <dbReference type="Proteomes" id="UP001320898"/>
    </source>
</evidence>
<evidence type="ECO:0000313" key="2">
    <source>
        <dbReference type="EMBL" id="MCT8970617.1"/>
    </source>
</evidence>
<feature type="domain" description="HTH cro/C1-type" evidence="1">
    <location>
        <begin position="7"/>
        <end position="48"/>
    </location>
</feature>
<protein>
    <submittedName>
        <fullName evidence="2">Helix-turn-helix domain-containing protein</fullName>
    </submittedName>
</protein>
<accession>A0AAW5QUI1</accession>
<dbReference type="InterPro" id="IPR010982">
    <property type="entry name" value="Lambda_DNA-bd_dom_sf"/>
</dbReference>
<dbReference type="Proteomes" id="UP001320898">
    <property type="component" value="Unassembled WGS sequence"/>
</dbReference>
<dbReference type="PROSITE" id="PS50943">
    <property type="entry name" value="HTH_CROC1"/>
    <property type="match status" value="1"/>
</dbReference>
<dbReference type="GO" id="GO:0003677">
    <property type="term" value="F:DNA binding"/>
    <property type="evidence" value="ECO:0007669"/>
    <property type="project" value="InterPro"/>
</dbReference>
<dbReference type="InterPro" id="IPR001387">
    <property type="entry name" value="Cro/C1-type_HTH"/>
</dbReference>
<evidence type="ECO:0000259" key="1">
    <source>
        <dbReference type="PROSITE" id="PS50943"/>
    </source>
</evidence>
<dbReference type="SUPFAM" id="SSF47413">
    <property type="entry name" value="lambda repressor-like DNA-binding domains"/>
    <property type="match status" value="1"/>
</dbReference>
<dbReference type="InterPro" id="IPR031856">
    <property type="entry name" value="YdaS_toxin-like"/>
</dbReference>
<reference evidence="2 3" key="1">
    <citation type="submission" date="2022-04" db="EMBL/GenBank/DDBJ databases">
        <authorList>
            <person name="Ye Y.-Q."/>
            <person name="Du Z.-J."/>
        </authorList>
    </citation>
    <scope>NUCLEOTIDE SEQUENCE [LARGE SCALE GENOMIC DNA]</scope>
    <source>
        <strain evidence="2 3">A6E488</strain>
    </source>
</reference>
<dbReference type="Pfam" id="PF15943">
    <property type="entry name" value="YdaS_toxin"/>
    <property type="match status" value="1"/>
</dbReference>
<proteinExistence type="predicted"/>
<comment type="caution">
    <text evidence="2">The sequence shown here is derived from an EMBL/GenBank/DDBJ whole genome shotgun (WGS) entry which is preliminary data.</text>
</comment>